<dbReference type="Pfam" id="PF07690">
    <property type="entry name" value="MFS_1"/>
    <property type="match status" value="1"/>
</dbReference>
<dbReference type="SUPFAM" id="SSF103473">
    <property type="entry name" value="MFS general substrate transporter"/>
    <property type="match status" value="1"/>
</dbReference>
<protein>
    <submittedName>
        <fullName evidence="6">MFS transporter</fullName>
    </submittedName>
</protein>
<sequence>MISDALAAALARRNIHYGWVMVGVTFLTALVNAGAVGAPGVFIVPLQQEFGWSTADISSALSIRFVLFGLMAPFAAALMNRFGLRQVTLTALLVVAIGLIASLAMTSLWQLMLLWGVVVGVGTGLTALVLGATVATRWFVARRGLVIGLMTASVATGQLVFLPILAALTERYGWRIAMAYVCALLGVAAVAVLIAMRNRPSDVGLRPYGDTSTEQVPLSAQAAPGSIAAAALGALRDAAKTRVFWVLFGTFFICGASTNGLVQVHLIPLCADFNIPQVQAAGLLAAMGVFDFIGTILSGWLADRYDNRWLLFWYYGLRGLSLLALPFTDFSFYGLSLFAVFYGLDWVATVPPTVRLTAQKFGPERANLVFGWIFAGHQLGAATAAFGAGLSRDLLASYLPAFFIAGALCVIAAAAALTIGKAAKPAVA</sequence>
<feature type="transmembrane region" description="Helical" evidence="4">
    <location>
        <begin position="366"/>
        <end position="386"/>
    </location>
</feature>
<feature type="transmembrane region" description="Helical" evidence="4">
    <location>
        <begin position="172"/>
        <end position="196"/>
    </location>
</feature>
<evidence type="ECO:0000259" key="5">
    <source>
        <dbReference type="PROSITE" id="PS50850"/>
    </source>
</evidence>
<feature type="transmembrane region" description="Helical" evidence="4">
    <location>
        <begin position="282"/>
        <end position="302"/>
    </location>
</feature>
<reference evidence="6 7" key="1">
    <citation type="submission" date="2018-06" db="EMBL/GenBank/DDBJ databases">
        <title>Draft Whole-Genome Sequence of the purple photosynthetic bacterium Rhodospeudomonas palustris XCP.</title>
        <authorList>
            <person name="Rayyan A."/>
            <person name="Meyer T.E."/>
            <person name="Kyndt J.A."/>
        </authorList>
    </citation>
    <scope>NUCLEOTIDE SEQUENCE [LARGE SCALE GENOMIC DNA]</scope>
    <source>
        <strain evidence="6 7">XCP</strain>
    </source>
</reference>
<feature type="transmembrane region" description="Helical" evidence="4">
    <location>
        <begin position="144"/>
        <end position="166"/>
    </location>
</feature>
<evidence type="ECO:0000256" key="4">
    <source>
        <dbReference type="SAM" id="Phobius"/>
    </source>
</evidence>
<dbReference type="InterPro" id="IPR011701">
    <property type="entry name" value="MFS"/>
</dbReference>
<comment type="caution">
    <text evidence="6">The sequence shown here is derived from an EMBL/GenBank/DDBJ whole genome shotgun (WGS) entry which is preliminary data.</text>
</comment>
<evidence type="ECO:0000256" key="1">
    <source>
        <dbReference type="ARBA" id="ARBA00022692"/>
    </source>
</evidence>
<accession>A0A323UPM9</accession>
<evidence type="ECO:0000256" key="2">
    <source>
        <dbReference type="ARBA" id="ARBA00022989"/>
    </source>
</evidence>
<feature type="transmembrane region" description="Helical" evidence="4">
    <location>
        <begin position="398"/>
        <end position="419"/>
    </location>
</feature>
<name>A0A323UPM9_RHOPL</name>
<dbReference type="PANTHER" id="PTHR11360">
    <property type="entry name" value="MONOCARBOXYLATE TRANSPORTER"/>
    <property type="match status" value="1"/>
</dbReference>
<feature type="domain" description="Major facilitator superfamily (MFS) profile" evidence="5">
    <location>
        <begin position="18"/>
        <end position="424"/>
    </location>
</feature>
<dbReference type="RefSeq" id="WP_110784023.1">
    <property type="nucleotide sequence ID" value="NZ_QKQS01000001.1"/>
</dbReference>
<dbReference type="Gene3D" id="1.20.1250.20">
    <property type="entry name" value="MFS general substrate transporter like domains"/>
    <property type="match status" value="2"/>
</dbReference>
<feature type="transmembrane region" description="Helical" evidence="4">
    <location>
        <begin position="333"/>
        <end position="354"/>
    </location>
</feature>
<keyword evidence="2 4" id="KW-1133">Transmembrane helix</keyword>
<feature type="transmembrane region" description="Helical" evidence="4">
    <location>
        <begin position="57"/>
        <end position="80"/>
    </location>
</feature>
<dbReference type="OrthoDB" id="146345at2"/>
<gene>
    <name evidence="6" type="ORF">DNX69_00770</name>
</gene>
<dbReference type="PROSITE" id="PS50850">
    <property type="entry name" value="MFS"/>
    <property type="match status" value="1"/>
</dbReference>
<proteinExistence type="predicted"/>
<dbReference type="InterPro" id="IPR050327">
    <property type="entry name" value="Proton-linked_MCT"/>
</dbReference>
<evidence type="ECO:0000313" key="6">
    <source>
        <dbReference type="EMBL" id="PZA13993.1"/>
    </source>
</evidence>
<feature type="transmembrane region" description="Helical" evidence="4">
    <location>
        <begin position="243"/>
        <end position="262"/>
    </location>
</feature>
<dbReference type="AlphaFoldDB" id="A0A323UPM9"/>
<dbReference type="CDD" id="cd17355">
    <property type="entry name" value="MFS_YcxA_like"/>
    <property type="match status" value="1"/>
</dbReference>
<keyword evidence="3 4" id="KW-0472">Membrane</keyword>
<dbReference type="InterPro" id="IPR036259">
    <property type="entry name" value="MFS_trans_sf"/>
</dbReference>
<evidence type="ECO:0000256" key="3">
    <source>
        <dbReference type="ARBA" id="ARBA00023136"/>
    </source>
</evidence>
<feature type="transmembrane region" description="Helical" evidence="4">
    <location>
        <begin position="20"/>
        <end position="45"/>
    </location>
</feature>
<keyword evidence="1 4" id="KW-0812">Transmembrane</keyword>
<dbReference type="PANTHER" id="PTHR11360:SF290">
    <property type="entry name" value="MONOCARBOXYLATE MFS PERMEASE"/>
    <property type="match status" value="1"/>
</dbReference>
<organism evidence="6 7">
    <name type="scientific">Rhodopseudomonas palustris</name>
    <dbReference type="NCBI Taxonomy" id="1076"/>
    <lineage>
        <taxon>Bacteria</taxon>
        <taxon>Pseudomonadati</taxon>
        <taxon>Pseudomonadota</taxon>
        <taxon>Alphaproteobacteria</taxon>
        <taxon>Hyphomicrobiales</taxon>
        <taxon>Nitrobacteraceae</taxon>
        <taxon>Rhodopseudomonas</taxon>
    </lineage>
</organism>
<dbReference type="EMBL" id="QKQS01000001">
    <property type="protein sequence ID" value="PZA13993.1"/>
    <property type="molecule type" value="Genomic_DNA"/>
</dbReference>
<evidence type="ECO:0000313" key="7">
    <source>
        <dbReference type="Proteomes" id="UP000248134"/>
    </source>
</evidence>
<feature type="transmembrane region" description="Helical" evidence="4">
    <location>
        <begin position="87"/>
        <end position="106"/>
    </location>
</feature>
<feature type="transmembrane region" description="Helical" evidence="4">
    <location>
        <begin position="309"/>
        <end position="327"/>
    </location>
</feature>
<dbReference type="GO" id="GO:0022857">
    <property type="term" value="F:transmembrane transporter activity"/>
    <property type="evidence" value="ECO:0007669"/>
    <property type="project" value="InterPro"/>
</dbReference>
<dbReference type="InterPro" id="IPR020846">
    <property type="entry name" value="MFS_dom"/>
</dbReference>
<feature type="transmembrane region" description="Helical" evidence="4">
    <location>
        <begin position="112"/>
        <end position="132"/>
    </location>
</feature>
<dbReference type="Proteomes" id="UP000248134">
    <property type="component" value="Unassembled WGS sequence"/>
</dbReference>